<evidence type="ECO:0000313" key="8">
    <source>
        <dbReference type="EMBL" id="KZW00780.1"/>
    </source>
</evidence>
<comment type="similarity">
    <text evidence="2 6">Belongs to the acetyltransferase family. GNA1 subfamily.</text>
</comment>
<gene>
    <name evidence="8" type="ORF">EXIGLDRAFT_720405</name>
</gene>
<evidence type="ECO:0000256" key="2">
    <source>
        <dbReference type="ARBA" id="ARBA00006048"/>
    </source>
</evidence>
<evidence type="ECO:0000259" key="7">
    <source>
        <dbReference type="PROSITE" id="PS51186"/>
    </source>
</evidence>
<dbReference type="Proteomes" id="UP000077266">
    <property type="component" value="Unassembled WGS sequence"/>
</dbReference>
<dbReference type="EMBL" id="KV425898">
    <property type="protein sequence ID" value="KZW00780.1"/>
    <property type="molecule type" value="Genomic_DNA"/>
</dbReference>
<evidence type="ECO:0000256" key="5">
    <source>
        <dbReference type="ARBA" id="ARBA00048964"/>
    </source>
</evidence>
<dbReference type="GO" id="GO:0006048">
    <property type="term" value="P:UDP-N-acetylglucosamine biosynthetic process"/>
    <property type="evidence" value="ECO:0007669"/>
    <property type="project" value="UniProtKB-UniRule"/>
</dbReference>
<dbReference type="STRING" id="1314781.A0A166BG75"/>
<keyword evidence="9" id="KW-1185">Reference proteome</keyword>
<dbReference type="GO" id="GO:0004343">
    <property type="term" value="F:glucosamine 6-phosphate N-acetyltransferase activity"/>
    <property type="evidence" value="ECO:0007669"/>
    <property type="project" value="UniProtKB-UniRule"/>
</dbReference>
<keyword evidence="3 6" id="KW-0808">Transferase</keyword>
<feature type="domain" description="N-acetyltransferase" evidence="7">
    <location>
        <begin position="30"/>
        <end position="182"/>
    </location>
</feature>
<evidence type="ECO:0000256" key="6">
    <source>
        <dbReference type="RuleBase" id="RU365086"/>
    </source>
</evidence>
<evidence type="ECO:0000256" key="1">
    <source>
        <dbReference type="ARBA" id="ARBA00004832"/>
    </source>
</evidence>
<dbReference type="Gene3D" id="3.40.630.30">
    <property type="match status" value="1"/>
</dbReference>
<dbReference type="FunFam" id="3.40.630.30:FF:000105">
    <property type="entry name" value="Glucosamine 6-phosphate N-acetyltransferase"/>
    <property type="match status" value="1"/>
</dbReference>
<name>A0A166BG75_EXIGL</name>
<dbReference type="InterPro" id="IPR039143">
    <property type="entry name" value="GNPNAT1-like"/>
</dbReference>
<comment type="pathway">
    <text evidence="1 6">Nucleotide-sugar biosynthesis; UDP-N-acetyl-alpha-D-glucosamine biosynthesis; N-acetyl-alpha-D-glucosamine 1-phosphate from alpha-D-glucosamine 6-phosphate (route I): step 1/2.</text>
</comment>
<evidence type="ECO:0000256" key="3">
    <source>
        <dbReference type="ARBA" id="ARBA00022679"/>
    </source>
</evidence>
<dbReference type="FunCoup" id="A0A166BG75">
    <property type="interactions" value="189"/>
</dbReference>
<organism evidence="8 9">
    <name type="scientific">Exidia glandulosa HHB12029</name>
    <dbReference type="NCBI Taxonomy" id="1314781"/>
    <lineage>
        <taxon>Eukaryota</taxon>
        <taxon>Fungi</taxon>
        <taxon>Dikarya</taxon>
        <taxon>Basidiomycota</taxon>
        <taxon>Agaricomycotina</taxon>
        <taxon>Agaricomycetes</taxon>
        <taxon>Auriculariales</taxon>
        <taxon>Exidiaceae</taxon>
        <taxon>Exidia</taxon>
    </lineage>
</organism>
<dbReference type="InterPro" id="IPR016181">
    <property type="entry name" value="Acyl_CoA_acyltransferase"/>
</dbReference>
<dbReference type="AlphaFoldDB" id="A0A166BG75"/>
<comment type="catalytic activity">
    <reaction evidence="5 6">
        <text>D-glucosamine 6-phosphate + acetyl-CoA = N-acetyl-D-glucosamine 6-phosphate + CoA + H(+)</text>
        <dbReference type="Rhea" id="RHEA:10292"/>
        <dbReference type="ChEBI" id="CHEBI:15378"/>
        <dbReference type="ChEBI" id="CHEBI:57287"/>
        <dbReference type="ChEBI" id="CHEBI:57288"/>
        <dbReference type="ChEBI" id="CHEBI:57513"/>
        <dbReference type="ChEBI" id="CHEBI:58725"/>
        <dbReference type="EC" id="2.3.1.4"/>
    </reaction>
</comment>
<dbReference type="InParanoid" id="A0A166BG75"/>
<keyword evidence="4 6" id="KW-0012">Acyltransferase</keyword>
<evidence type="ECO:0000256" key="4">
    <source>
        <dbReference type="ARBA" id="ARBA00023315"/>
    </source>
</evidence>
<evidence type="ECO:0000313" key="9">
    <source>
        <dbReference type="Proteomes" id="UP000077266"/>
    </source>
</evidence>
<dbReference type="InterPro" id="IPR000182">
    <property type="entry name" value="GNAT_dom"/>
</dbReference>
<proteinExistence type="inferred from homology"/>
<dbReference type="Pfam" id="PF00583">
    <property type="entry name" value="Acetyltransf_1"/>
    <property type="match status" value="1"/>
</dbReference>
<protein>
    <recommendedName>
        <fullName evidence="6">Glucosamine 6-phosphate N-acetyltransferase</fullName>
        <ecNumber evidence="6">2.3.1.4</ecNumber>
    </recommendedName>
</protein>
<reference evidence="8 9" key="1">
    <citation type="journal article" date="2016" name="Mol. Biol. Evol.">
        <title>Comparative Genomics of Early-Diverging Mushroom-Forming Fungi Provides Insights into the Origins of Lignocellulose Decay Capabilities.</title>
        <authorList>
            <person name="Nagy L.G."/>
            <person name="Riley R."/>
            <person name="Tritt A."/>
            <person name="Adam C."/>
            <person name="Daum C."/>
            <person name="Floudas D."/>
            <person name="Sun H."/>
            <person name="Yadav J.S."/>
            <person name="Pangilinan J."/>
            <person name="Larsson K.H."/>
            <person name="Matsuura K."/>
            <person name="Barry K."/>
            <person name="Labutti K."/>
            <person name="Kuo R."/>
            <person name="Ohm R.A."/>
            <person name="Bhattacharya S.S."/>
            <person name="Shirouzu T."/>
            <person name="Yoshinaga Y."/>
            <person name="Martin F.M."/>
            <person name="Grigoriev I.V."/>
            <person name="Hibbett D.S."/>
        </authorList>
    </citation>
    <scope>NUCLEOTIDE SEQUENCE [LARGE SCALE GENOMIC DNA]</scope>
    <source>
        <strain evidence="8 9">HHB12029</strain>
    </source>
</reference>
<dbReference type="OrthoDB" id="10039976at2759"/>
<dbReference type="PANTHER" id="PTHR13355:SF11">
    <property type="entry name" value="GLUCOSAMINE 6-PHOSPHATE N-ACETYLTRANSFERASE"/>
    <property type="match status" value="1"/>
</dbReference>
<accession>A0A166BG75</accession>
<dbReference type="PROSITE" id="PS51186">
    <property type="entry name" value="GNAT"/>
    <property type="match status" value="1"/>
</dbReference>
<dbReference type="UniPathway" id="UPA00113">
    <property type="reaction ID" value="UER00529"/>
</dbReference>
<sequence length="182" mass="20279">MTLTPESELDLLFNPSLIPQSVRDALPSDLHIRPQASSDHSRNHLPVLSVLSPTPAVAPAEYERQFHAQRACPDTYYTLVIISRETDQIVATGTLFVERKFLRGLGLVGHIEDIAVSTSQQGKKLGLRVIQALVGISEGRGCYKTILNCSKDNIPFYEKCGFTLKEHEMAKYAKDTPQMQKL</sequence>
<dbReference type="PANTHER" id="PTHR13355">
    <property type="entry name" value="GLUCOSAMINE 6-PHOSPHATE N-ACETYLTRANSFERASE"/>
    <property type="match status" value="1"/>
</dbReference>
<dbReference type="SUPFAM" id="SSF55729">
    <property type="entry name" value="Acyl-CoA N-acyltransferases (Nat)"/>
    <property type="match status" value="1"/>
</dbReference>
<dbReference type="CDD" id="cd04301">
    <property type="entry name" value="NAT_SF"/>
    <property type="match status" value="1"/>
</dbReference>
<dbReference type="EC" id="2.3.1.4" evidence="6"/>